<dbReference type="GeneID" id="105167818"/>
<dbReference type="RefSeq" id="XP_011085936.1">
    <property type="nucleotide sequence ID" value="XM_011087634.1"/>
</dbReference>
<evidence type="ECO:0000313" key="3">
    <source>
        <dbReference type="RefSeq" id="XP_011085936.1"/>
    </source>
</evidence>
<name>A0A6I9TKL6_SESIN</name>
<feature type="region of interest" description="Disordered" evidence="1">
    <location>
        <begin position="44"/>
        <end position="80"/>
    </location>
</feature>
<dbReference type="AlphaFoldDB" id="A0A6I9TKL6"/>
<proteinExistence type="predicted"/>
<organism evidence="2 3">
    <name type="scientific">Sesamum indicum</name>
    <name type="common">Oriental sesame</name>
    <name type="synonym">Sesamum orientale</name>
    <dbReference type="NCBI Taxonomy" id="4182"/>
    <lineage>
        <taxon>Eukaryota</taxon>
        <taxon>Viridiplantae</taxon>
        <taxon>Streptophyta</taxon>
        <taxon>Embryophyta</taxon>
        <taxon>Tracheophyta</taxon>
        <taxon>Spermatophyta</taxon>
        <taxon>Magnoliopsida</taxon>
        <taxon>eudicotyledons</taxon>
        <taxon>Gunneridae</taxon>
        <taxon>Pentapetalae</taxon>
        <taxon>asterids</taxon>
        <taxon>lamiids</taxon>
        <taxon>Lamiales</taxon>
        <taxon>Pedaliaceae</taxon>
        <taxon>Sesamum</taxon>
    </lineage>
</organism>
<sequence length="296" mass="34408">MIVSIFIHGLKKGPFTSALTRDSLGDVKQLMALAQKYIDKEEMNAMKDSERREREYPYRQPRDVREGGSRTKNDKPKELKYQPKCHNYTPLAMSREKALMMIENADILKWPRHTRYTPSKKFSNKYCRFHRERGHNTEECFQLKDEIERLVRQGYSQDWVPPNCMISKEETRSRSRSRDQNPGPSRINMIPTNKNNAPTKGVIYTITGGSSVGDSSRTRKIWARILGSNREREFVLKVEEEEDISFDSSDKPRDSGEMNDPMIIKLDIANFIIHKVLVDSGSSADIIFKIIVDKWD</sequence>
<dbReference type="Proteomes" id="UP000504604">
    <property type="component" value="Linkage group LG8"/>
</dbReference>
<dbReference type="OrthoDB" id="1748369at2759"/>
<reference evidence="3" key="1">
    <citation type="submission" date="2025-08" db="UniProtKB">
        <authorList>
            <consortium name="RefSeq"/>
        </authorList>
    </citation>
    <scope>IDENTIFICATION</scope>
</reference>
<protein>
    <submittedName>
        <fullName evidence="3">Uncharacterized protein LOC105167818</fullName>
    </submittedName>
</protein>
<feature type="compositionally biased region" description="Basic and acidic residues" evidence="1">
    <location>
        <begin position="167"/>
        <end position="179"/>
    </location>
</feature>
<evidence type="ECO:0000256" key="1">
    <source>
        <dbReference type="SAM" id="MobiDB-lite"/>
    </source>
</evidence>
<dbReference type="InParanoid" id="A0A6I9TKL6"/>
<keyword evidence="2" id="KW-1185">Reference proteome</keyword>
<dbReference type="KEGG" id="sind:105167818"/>
<accession>A0A6I9TKL6</accession>
<evidence type="ECO:0000313" key="2">
    <source>
        <dbReference type="Proteomes" id="UP000504604"/>
    </source>
</evidence>
<gene>
    <name evidence="3" type="primary">LOC105167818</name>
</gene>
<feature type="region of interest" description="Disordered" evidence="1">
    <location>
        <begin position="165"/>
        <end position="195"/>
    </location>
</feature>